<evidence type="ECO:0000313" key="4">
    <source>
        <dbReference type="Proteomes" id="UP000287651"/>
    </source>
</evidence>
<name>A0A426XIT5_ENSVE</name>
<evidence type="ECO:0000313" key="3">
    <source>
        <dbReference type="EMBL" id="RRT39381.1"/>
    </source>
</evidence>
<dbReference type="EMBL" id="AMZH03020232">
    <property type="protein sequence ID" value="RRT39381.1"/>
    <property type="molecule type" value="Genomic_DNA"/>
</dbReference>
<proteinExistence type="predicted"/>
<sequence length="184" mass="19708">MFNLGKIKSGGGASSGLATPSTTSASSTVGVAVTIAKKHLDTDVGASLRKRRKRAAPKQPVDAFGSTTKAPGEKGKEPVGRGKEPMEVEEVPEQGYSIRELCEAANKELKLGANQDLVAATEHRAKELEETMGKLRTELESLKNQRKGLEQETSILCSSLDRARDDRDLCSSLNQLRGRCAVAD</sequence>
<dbReference type="AlphaFoldDB" id="A0A426XIT5"/>
<accession>A0A426XIT5</accession>
<feature type="region of interest" description="Disordered" evidence="2">
    <location>
        <begin position="1"/>
        <end position="28"/>
    </location>
</feature>
<feature type="coiled-coil region" evidence="1">
    <location>
        <begin position="118"/>
        <end position="152"/>
    </location>
</feature>
<evidence type="ECO:0000256" key="2">
    <source>
        <dbReference type="SAM" id="MobiDB-lite"/>
    </source>
</evidence>
<comment type="caution">
    <text evidence="3">The sequence shown here is derived from an EMBL/GenBank/DDBJ whole genome shotgun (WGS) entry which is preliminary data.</text>
</comment>
<feature type="compositionally biased region" description="Basic and acidic residues" evidence="2">
    <location>
        <begin position="71"/>
        <end position="86"/>
    </location>
</feature>
<gene>
    <name evidence="3" type="ORF">B296_00031055</name>
</gene>
<protein>
    <submittedName>
        <fullName evidence="3">Uncharacterized protein</fullName>
    </submittedName>
</protein>
<feature type="region of interest" description="Disordered" evidence="2">
    <location>
        <begin position="42"/>
        <end position="92"/>
    </location>
</feature>
<evidence type="ECO:0000256" key="1">
    <source>
        <dbReference type="SAM" id="Coils"/>
    </source>
</evidence>
<dbReference type="Proteomes" id="UP000287651">
    <property type="component" value="Unassembled WGS sequence"/>
</dbReference>
<feature type="compositionally biased region" description="Low complexity" evidence="2">
    <location>
        <begin position="15"/>
        <end position="28"/>
    </location>
</feature>
<reference evidence="3 4" key="1">
    <citation type="journal article" date="2014" name="Agronomy (Basel)">
        <title>A Draft Genome Sequence for Ensete ventricosum, the Drought-Tolerant Tree Against Hunger.</title>
        <authorList>
            <person name="Harrison J."/>
            <person name="Moore K.A."/>
            <person name="Paszkiewicz K."/>
            <person name="Jones T."/>
            <person name="Grant M."/>
            <person name="Ambacheew D."/>
            <person name="Muzemil S."/>
            <person name="Studholme D.J."/>
        </authorList>
    </citation>
    <scope>NUCLEOTIDE SEQUENCE [LARGE SCALE GENOMIC DNA]</scope>
</reference>
<keyword evidence="1" id="KW-0175">Coiled coil</keyword>
<organism evidence="3 4">
    <name type="scientific">Ensete ventricosum</name>
    <name type="common">Abyssinian banana</name>
    <name type="synonym">Musa ensete</name>
    <dbReference type="NCBI Taxonomy" id="4639"/>
    <lineage>
        <taxon>Eukaryota</taxon>
        <taxon>Viridiplantae</taxon>
        <taxon>Streptophyta</taxon>
        <taxon>Embryophyta</taxon>
        <taxon>Tracheophyta</taxon>
        <taxon>Spermatophyta</taxon>
        <taxon>Magnoliopsida</taxon>
        <taxon>Liliopsida</taxon>
        <taxon>Zingiberales</taxon>
        <taxon>Musaceae</taxon>
        <taxon>Ensete</taxon>
    </lineage>
</organism>